<dbReference type="Proteomes" id="UP000628736">
    <property type="component" value="Unassembled WGS sequence"/>
</dbReference>
<evidence type="ECO:0000313" key="3">
    <source>
        <dbReference type="Proteomes" id="UP000628736"/>
    </source>
</evidence>
<dbReference type="EMBL" id="JACOPO010000007">
    <property type="protein sequence ID" value="MBC5723283.1"/>
    <property type="molecule type" value="Genomic_DNA"/>
</dbReference>
<sequence>MEWEDEDTLCRQLADADASLYFLILLILSVCLSWAATAIQRQGLYRVLKGEIQKLPDVFSLRLAANALVVGALTFFFGLALKGWAEADRCDPSACRAAETDLWASLFVLAAALLRLSALADGQGQAPAPDQDLPD</sequence>
<dbReference type="RefSeq" id="WP_147573347.1">
    <property type="nucleotide sequence ID" value="NZ_JACOPO010000007.1"/>
</dbReference>
<evidence type="ECO:0000313" key="2">
    <source>
        <dbReference type="EMBL" id="MBC5723283.1"/>
    </source>
</evidence>
<proteinExistence type="predicted"/>
<reference evidence="2" key="1">
    <citation type="submission" date="2020-08" db="EMBL/GenBank/DDBJ databases">
        <title>Genome public.</title>
        <authorList>
            <person name="Liu C."/>
            <person name="Sun Q."/>
        </authorList>
    </citation>
    <scope>NUCLEOTIDE SEQUENCE</scope>
    <source>
        <strain evidence="2">NSJ-23</strain>
    </source>
</reference>
<keyword evidence="1" id="KW-0472">Membrane</keyword>
<organism evidence="2 3">
    <name type="scientific">Flintibacter hominis</name>
    <dbReference type="NCBI Taxonomy" id="2763048"/>
    <lineage>
        <taxon>Bacteria</taxon>
        <taxon>Bacillati</taxon>
        <taxon>Bacillota</taxon>
        <taxon>Clostridia</taxon>
        <taxon>Eubacteriales</taxon>
        <taxon>Flintibacter</taxon>
    </lineage>
</organism>
<feature type="transmembrane region" description="Helical" evidence="1">
    <location>
        <begin position="20"/>
        <end position="39"/>
    </location>
</feature>
<accession>A0A8J6JB57</accession>
<keyword evidence="3" id="KW-1185">Reference proteome</keyword>
<comment type="caution">
    <text evidence="2">The sequence shown here is derived from an EMBL/GenBank/DDBJ whole genome shotgun (WGS) entry which is preliminary data.</text>
</comment>
<evidence type="ECO:0000256" key="1">
    <source>
        <dbReference type="SAM" id="Phobius"/>
    </source>
</evidence>
<protein>
    <submittedName>
        <fullName evidence="2">Uncharacterized protein</fullName>
    </submittedName>
</protein>
<feature type="transmembrane region" description="Helical" evidence="1">
    <location>
        <begin position="59"/>
        <end position="82"/>
    </location>
</feature>
<dbReference type="AlphaFoldDB" id="A0A8J6JB57"/>
<keyword evidence="1" id="KW-0812">Transmembrane</keyword>
<feature type="transmembrane region" description="Helical" evidence="1">
    <location>
        <begin position="102"/>
        <end position="120"/>
    </location>
</feature>
<name>A0A8J6JB57_9FIRM</name>
<gene>
    <name evidence="2" type="ORF">H8S11_10735</name>
</gene>
<keyword evidence="1" id="KW-1133">Transmembrane helix</keyword>